<evidence type="ECO:0000313" key="3">
    <source>
        <dbReference type="RefSeq" id="XP_019084692.1"/>
    </source>
</evidence>
<keyword evidence="1" id="KW-0732">Signal</keyword>
<feature type="chain" id="PRO_5045743682" evidence="1">
    <location>
        <begin position="28"/>
        <end position="83"/>
    </location>
</feature>
<name>A0ABM1QD54_CAMSA</name>
<keyword evidence="2" id="KW-1185">Reference proteome</keyword>
<feature type="signal peptide" evidence="1">
    <location>
        <begin position="1"/>
        <end position="27"/>
    </location>
</feature>
<dbReference type="GeneID" id="109126069"/>
<protein>
    <submittedName>
        <fullName evidence="3">Defensin-like protein 75</fullName>
    </submittedName>
</protein>
<sequence>MAKIRSLDVVGTIAIILLLVIAEQANAITVDADCIGPCTSNCQQLCISKGYKDWTCASFRTKASCCCKPRKNQIFEQTALLNN</sequence>
<reference evidence="3" key="2">
    <citation type="submission" date="2025-08" db="UniProtKB">
        <authorList>
            <consortium name="RefSeq"/>
        </authorList>
    </citation>
    <scope>IDENTIFICATION</scope>
    <source>
        <tissue evidence="3">Leaf</tissue>
    </source>
</reference>
<reference evidence="2" key="1">
    <citation type="journal article" date="2014" name="Nat. Commun.">
        <title>The emerging biofuel crop Camelina sativa retains a highly undifferentiated hexaploid genome structure.</title>
        <authorList>
            <person name="Kagale S."/>
            <person name="Koh C."/>
            <person name="Nixon J."/>
            <person name="Bollina V."/>
            <person name="Clarke W.E."/>
            <person name="Tuteja R."/>
            <person name="Spillane C."/>
            <person name="Robinson S.J."/>
            <person name="Links M.G."/>
            <person name="Clarke C."/>
            <person name="Higgins E.E."/>
            <person name="Huebert T."/>
            <person name="Sharpe A.G."/>
            <person name="Parkin I.A."/>
        </authorList>
    </citation>
    <scope>NUCLEOTIDE SEQUENCE [LARGE SCALE GENOMIC DNA]</scope>
    <source>
        <strain evidence="2">cv. DH55</strain>
    </source>
</reference>
<dbReference type="RefSeq" id="XP_019084692.1">
    <property type="nucleotide sequence ID" value="XM_019229147.1"/>
</dbReference>
<accession>A0ABM1QD54</accession>
<gene>
    <name evidence="3" type="primary">LOC109126069</name>
</gene>
<evidence type="ECO:0000256" key="1">
    <source>
        <dbReference type="SAM" id="SignalP"/>
    </source>
</evidence>
<dbReference type="Proteomes" id="UP000694864">
    <property type="component" value="Chromosome 8"/>
</dbReference>
<evidence type="ECO:0000313" key="2">
    <source>
        <dbReference type="Proteomes" id="UP000694864"/>
    </source>
</evidence>
<organism evidence="2 3">
    <name type="scientific">Camelina sativa</name>
    <name type="common">False flax</name>
    <name type="synonym">Myagrum sativum</name>
    <dbReference type="NCBI Taxonomy" id="90675"/>
    <lineage>
        <taxon>Eukaryota</taxon>
        <taxon>Viridiplantae</taxon>
        <taxon>Streptophyta</taxon>
        <taxon>Embryophyta</taxon>
        <taxon>Tracheophyta</taxon>
        <taxon>Spermatophyta</taxon>
        <taxon>Magnoliopsida</taxon>
        <taxon>eudicotyledons</taxon>
        <taxon>Gunneridae</taxon>
        <taxon>Pentapetalae</taxon>
        <taxon>rosids</taxon>
        <taxon>malvids</taxon>
        <taxon>Brassicales</taxon>
        <taxon>Brassicaceae</taxon>
        <taxon>Camelineae</taxon>
        <taxon>Camelina</taxon>
    </lineage>
</organism>
<proteinExistence type="predicted"/>